<keyword evidence="3" id="KW-1185">Reference proteome</keyword>
<protein>
    <submittedName>
        <fullName evidence="2">Uncharacterized protein</fullName>
    </submittedName>
</protein>
<name>A0AAD6ZUA7_9AGAR</name>
<feature type="region of interest" description="Disordered" evidence="1">
    <location>
        <begin position="74"/>
        <end position="103"/>
    </location>
</feature>
<dbReference type="AlphaFoldDB" id="A0AAD6ZUA7"/>
<gene>
    <name evidence="2" type="ORF">DFH08DRAFT_875742</name>
</gene>
<accession>A0AAD6ZUA7</accession>
<evidence type="ECO:0000313" key="3">
    <source>
        <dbReference type="Proteomes" id="UP001218218"/>
    </source>
</evidence>
<reference evidence="2" key="1">
    <citation type="submission" date="2023-03" db="EMBL/GenBank/DDBJ databases">
        <title>Massive genome expansion in bonnet fungi (Mycena s.s.) driven by repeated elements and novel gene families across ecological guilds.</title>
        <authorList>
            <consortium name="Lawrence Berkeley National Laboratory"/>
            <person name="Harder C.B."/>
            <person name="Miyauchi S."/>
            <person name="Viragh M."/>
            <person name="Kuo A."/>
            <person name="Thoen E."/>
            <person name="Andreopoulos B."/>
            <person name="Lu D."/>
            <person name="Skrede I."/>
            <person name="Drula E."/>
            <person name="Henrissat B."/>
            <person name="Morin E."/>
            <person name="Kohler A."/>
            <person name="Barry K."/>
            <person name="LaButti K."/>
            <person name="Morin E."/>
            <person name="Salamov A."/>
            <person name="Lipzen A."/>
            <person name="Mereny Z."/>
            <person name="Hegedus B."/>
            <person name="Baldrian P."/>
            <person name="Stursova M."/>
            <person name="Weitz H."/>
            <person name="Taylor A."/>
            <person name="Grigoriev I.V."/>
            <person name="Nagy L.G."/>
            <person name="Martin F."/>
            <person name="Kauserud H."/>
        </authorList>
    </citation>
    <scope>NUCLEOTIDE SEQUENCE</scope>
    <source>
        <strain evidence="2">CBHHK002</strain>
    </source>
</reference>
<dbReference type="Proteomes" id="UP001218218">
    <property type="component" value="Unassembled WGS sequence"/>
</dbReference>
<evidence type="ECO:0000313" key="2">
    <source>
        <dbReference type="EMBL" id="KAJ7339910.1"/>
    </source>
</evidence>
<proteinExistence type="predicted"/>
<organism evidence="2 3">
    <name type="scientific">Mycena albidolilacea</name>
    <dbReference type="NCBI Taxonomy" id="1033008"/>
    <lineage>
        <taxon>Eukaryota</taxon>
        <taxon>Fungi</taxon>
        <taxon>Dikarya</taxon>
        <taxon>Basidiomycota</taxon>
        <taxon>Agaricomycotina</taxon>
        <taxon>Agaricomycetes</taxon>
        <taxon>Agaricomycetidae</taxon>
        <taxon>Agaricales</taxon>
        <taxon>Marasmiineae</taxon>
        <taxon>Mycenaceae</taxon>
        <taxon>Mycena</taxon>
    </lineage>
</organism>
<comment type="caution">
    <text evidence="2">The sequence shown here is derived from an EMBL/GenBank/DDBJ whole genome shotgun (WGS) entry which is preliminary data.</text>
</comment>
<dbReference type="EMBL" id="JARIHO010000027">
    <property type="protein sequence ID" value="KAJ7339910.1"/>
    <property type="molecule type" value="Genomic_DNA"/>
</dbReference>
<sequence length="202" mass="23729">MYHPYSGAASYIYANEHPYTPIDPHFNDPYRKLGSFVPIDSVDSLPTSHPYSPQNTMTWTTESTWTADNTLAATQSQLSEDDEPYRRVRRDSKRPLIPQRRDQVAHPYARPLDSWIDYESVVETPIVAKSPDVVPRPKRNVTIGEAAPLRRSAFVPYEPRPFEERERERERDKARLVAAWRRKIQRRVKRALRRLRRFLEGL</sequence>
<evidence type="ECO:0000256" key="1">
    <source>
        <dbReference type="SAM" id="MobiDB-lite"/>
    </source>
</evidence>